<dbReference type="PROSITE" id="PS00216">
    <property type="entry name" value="SUGAR_TRANSPORT_1"/>
    <property type="match status" value="2"/>
</dbReference>
<keyword evidence="3 6" id="KW-0812">Transmembrane</keyword>
<dbReference type="SUPFAM" id="SSF103473">
    <property type="entry name" value="MFS general substrate transporter"/>
    <property type="match status" value="1"/>
</dbReference>
<dbReference type="InterPro" id="IPR036259">
    <property type="entry name" value="MFS_trans_sf"/>
</dbReference>
<dbReference type="Pfam" id="PF00083">
    <property type="entry name" value="Sugar_tr"/>
    <property type="match status" value="1"/>
</dbReference>
<dbReference type="FunFam" id="1.20.1250.20:FF:000232">
    <property type="entry name" value="Organic cation/carnitine transporter 7"/>
    <property type="match status" value="1"/>
</dbReference>
<feature type="transmembrane region" description="Helical" evidence="6">
    <location>
        <begin position="446"/>
        <end position="466"/>
    </location>
</feature>
<feature type="transmembrane region" description="Helical" evidence="6">
    <location>
        <begin position="327"/>
        <end position="349"/>
    </location>
</feature>
<dbReference type="PANTHER" id="PTHR23511:SF43">
    <property type="entry name" value="MAJOR FACILITATOR SUPERFAMILY (MFS) PROFILE DOMAIN-CONTAINING PROTEIN"/>
    <property type="match status" value="1"/>
</dbReference>
<dbReference type="Proteomes" id="UP000636709">
    <property type="component" value="Unassembled WGS sequence"/>
</dbReference>
<dbReference type="PROSITE" id="PS50850">
    <property type="entry name" value="MFS"/>
    <property type="match status" value="1"/>
</dbReference>
<dbReference type="GO" id="GO:0016020">
    <property type="term" value="C:membrane"/>
    <property type="evidence" value="ECO:0007669"/>
    <property type="project" value="UniProtKB-SubCell"/>
</dbReference>
<feature type="transmembrane region" description="Helical" evidence="6">
    <location>
        <begin position="95"/>
        <end position="114"/>
    </location>
</feature>
<keyword evidence="9" id="KW-1185">Reference proteome</keyword>
<feature type="transmembrane region" description="Helical" evidence="6">
    <location>
        <begin position="414"/>
        <end position="434"/>
    </location>
</feature>
<name>A0A835E7G4_9POAL</name>
<comment type="caution">
    <text evidence="8">The sequence shown here is derived from an EMBL/GenBank/DDBJ whole genome shotgun (WGS) entry which is preliminary data.</text>
</comment>
<dbReference type="OrthoDB" id="4139357at2759"/>
<feature type="transmembrane region" description="Helical" evidence="6">
    <location>
        <begin position="153"/>
        <end position="175"/>
    </location>
</feature>
<feature type="transmembrane region" description="Helical" evidence="6">
    <location>
        <begin position="120"/>
        <end position="141"/>
    </location>
</feature>
<proteinExistence type="predicted"/>
<evidence type="ECO:0000256" key="6">
    <source>
        <dbReference type="SAM" id="Phobius"/>
    </source>
</evidence>
<comment type="subcellular location">
    <subcellularLocation>
        <location evidence="1">Membrane</location>
        <topology evidence="1">Multi-pass membrane protein</topology>
    </subcellularLocation>
</comment>
<evidence type="ECO:0000259" key="7">
    <source>
        <dbReference type="PROSITE" id="PS50850"/>
    </source>
</evidence>
<keyword evidence="5 6" id="KW-0472">Membrane</keyword>
<dbReference type="GO" id="GO:0022857">
    <property type="term" value="F:transmembrane transporter activity"/>
    <property type="evidence" value="ECO:0007669"/>
    <property type="project" value="InterPro"/>
</dbReference>
<dbReference type="InterPro" id="IPR020846">
    <property type="entry name" value="MFS_dom"/>
</dbReference>
<protein>
    <recommendedName>
        <fullName evidence="7">Major facilitator superfamily (MFS) profile domain-containing protein</fullName>
    </recommendedName>
</protein>
<feature type="domain" description="Major facilitator superfamily (MFS) profile" evidence="7">
    <location>
        <begin position="30"/>
        <end position="469"/>
    </location>
</feature>
<dbReference type="InterPro" id="IPR005829">
    <property type="entry name" value="Sugar_transporter_CS"/>
</dbReference>
<dbReference type="AlphaFoldDB" id="A0A835E7G4"/>
<evidence type="ECO:0000313" key="8">
    <source>
        <dbReference type="EMBL" id="KAF8664537.1"/>
    </source>
</evidence>
<feature type="transmembrane region" description="Helical" evidence="6">
    <location>
        <begin position="181"/>
        <end position="202"/>
    </location>
</feature>
<evidence type="ECO:0000256" key="5">
    <source>
        <dbReference type="ARBA" id="ARBA00023136"/>
    </source>
</evidence>
<feature type="transmembrane region" description="Helical" evidence="6">
    <location>
        <begin position="28"/>
        <end position="48"/>
    </location>
</feature>
<feature type="transmembrane region" description="Helical" evidence="6">
    <location>
        <begin position="292"/>
        <end position="312"/>
    </location>
</feature>
<feature type="transmembrane region" description="Helical" evidence="6">
    <location>
        <begin position="380"/>
        <end position="402"/>
    </location>
</feature>
<accession>A0A835E7G4</accession>
<dbReference type="Gene3D" id="1.20.1250.20">
    <property type="entry name" value="MFS general substrate transporter like domains"/>
    <property type="match status" value="1"/>
</dbReference>
<dbReference type="InterPro" id="IPR005828">
    <property type="entry name" value="MFS_sugar_transport-like"/>
</dbReference>
<feature type="transmembrane region" description="Helical" evidence="6">
    <location>
        <begin position="356"/>
        <end position="374"/>
    </location>
</feature>
<organism evidence="8 9">
    <name type="scientific">Digitaria exilis</name>
    <dbReference type="NCBI Taxonomy" id="1010633"/>
    <lineage>
        <taxon>Eukaryota</taxon>
        <taxon>Viridiplantae</taxon>
        <taxon>Streptophyta</taxon>
        <taxon>Embryophyta</taxon>
        <taxon>Tracheophyta</taxon>
        <taxon>Spermatophyta</taxon>
        <taxon>Magnoliopsida</taxon>
        <taxon>Liliopsida</taxon>
        <taxon>Poales</taxon>
        <taxon>Poaceae</taxon>
        <taxon>PACMAD clade</taxon>
        <taxon>Panicoideae</taxon>
        <taxon>Panicodae</taxon>
        <taxon>Paniceae</taxon>
        <taxon>Anthephorinae</taxon>
        <taxon>Digitaria</taxon>
    </lineage>
</organism>
<dbReference type="PANTHER" id="PTHR23511">
    <property type="entry name" value="SYNAPTIC VESICLE GLYCOPROTEIN 2"/>
    <property type="match status" value="1"/>
</dbReference>
<evidence type="ECO:0000313" key="9">
    <source>
        <dbReference type="Proteomes" id="UP000636709"/>
    </source>
</evidence>
<gene>
    <name evidence="8" type="ORF">HU200_054718</name>
</gene>
<feature type="transmembrane region" description="Helical" evidence="6">
    <location>
        <begin position="68"/>
        <end position="88"/>
    </location>
</feature>
<sequence length="474" mass="51391">MEGDESGAEAYYTTDEALSQLGFGRFQALLLVFLGTGWVADAMEVMLLSFVGPSMKEEWGVSGGAEGLITSVVFAGMFLGACVGGLSSDRYGRRAGFLFTAIVSGVAGFLSAFSPNYSTLLALRFVVGLGLGGSHVLPTWFLEFVPAESRGSWIAAFTCFWTLGTILEALLAWAIMPIFGWRWLLGLSSTPCFILLVFSSIIPESPRYLCSRGKISEAMLVLERIARMNKGVLPPGTVTSEPKRVDNSYDSSVTTHLLITEDIGIDEEKSTKSTGKNAFQAFWSHDLIRSTLLLWIINFACSFAYYGLVYLTSELSSGRSQPMDSGLYINVLVTSFAEFPGLLLAALLIDRIGRRVTLGGMILLCCAFLAPLAIQLREGLSVILLFCARTCLMGGFAVLHVYSPEIYPTSCRNTGVGFANVIARIGSIAAPLVITTLLENNHRKEAVFVMDLALFLAGVVCTLFPLETKGREIH</sequence>
<keyword evidence="4 6" id="KW-1133">Transmembrane helix</keyword>
<evidence type="ECO:0000256" key="3">
    <source>
        <dbReference type="ARBA" id="ARBA00022692"/>
    </source>
</evidence>
<evidence type="ECO:0000256" key="1">
    <source>
        <dbReference type="ARBA" id="ARBA00004141"/>
    </source>
</evidence>
<keyword evidence="2" id="KW-0813">Transport</keyword>
<evidence type="ECO:0000256" key="4">
    <source>
        <dbReference type="ARBA" id="ARBA00022989"/>
    </source>
</evidence>
<dbReference type="EMBL" id="JACEFO010002349">
    <property type="protein sequence ID" value="KAF8664537.1"/>
    <property type="molecule type" value="Genomic_DNA"/>
</dbReference>
<reference evidence="8" key="1">
    <citation type="submission" date="2020-07" db="EMBL/GenBank/DDBJ databases">
        <title>Genome sequence and genetic diversity analysis of an under-domesticated orphan crop, white fonio (Digitaria exilis).</title>
        <authorList>
            <person name="Bennetzen J.L."/>
            <person name="Chen S."/>
            <person name="Ma X."/>
            <person name="Wang X."/>
            <person name="Yssel A.E.J."/>
            <person name="Chaluvadi S.R."/>
            <person name="Johnson M."/>
            <person name="Gangashetty P."/>
            <person name="Hamidou F."/>
            <person name="Sanogo M.D."/>
            <person name="Zwaenepoel A."/>
            <person name="Wallace J."/>
            <person name="Van De Peer Y."/>
            <person name="Van Deynze A."/>
        </authorList>
    </citation>
    <scope>NUCLEOTIDE SEQUENCE</scope>
    <source>
        <tissue evidence="8">Leaves</tissue>
    </source>
</reference>
<evidence type="ECO:0000256" key="2">
    <source>
        <dbReference type="ARBA" id="ARBA00022448"/>
    </source>
</evidence>